<dbReference type="InterPro" id="IPR000782">
    <property type="entry name" value="FAS1_domain"/>
</dbReference>
<dbReference type="Proteomes" id="UP000676386">
    <property type="component" value="Unassembled WGS sequence"/>
</dbReference>
<evidence type="ECO:0000313" key="3">
    <source>
        <dbReference type="Proteomes" id="UP000676386"/>
    </source>
</evidence>
<proteinExistence type="predicted"/>
<accession>A0ABS5IXP1</accession>
<dbReference type="Gene3D" id="2.30.180.10">
    <property type="entry name" value="FAS1 domain"/>
    <property type="match status" value="2"/>
</dbReference>
<name>A0ABS5IXP1_9BACT</name>
<dbReference type="RefSeq" id="WP_211972636.1">
    <property type="nucleotide sequence ID" value="NZ_CBFHAM010000033.1"/>
</dbReference>
<dbReference type="SMART" id="SM00554">
    <property type="entry name" value="FAS1"/>
    <property type="match status" value="2"/>
</dbReference>
<feature type="domain" description="FAS1" evidence="1">
    <location>
        <begin position="173"/>
        <end position="321"/>
    </location>
</feature>
<reference evidence="2 3" key="1">
    <citation type="submission" date="2021-04" db="EMBL/GenBank/DDBJ databases">
        <title>Chitinophaga sp. nov., isolated from the rhizosphere soil.</title>
        <authorList>
            <person name="He S."/>
        </authorList>
    </citation>
    <scope>NUCLEOTIDE SEQUENCE [LARGE SCALE GENOMIC DNA]</scope>
    <source>
        <strain evidence="2 3">2R12</strain>
    </source>
</reference>
<dbReference type="SUPFAM" id="SSF82153">
    <property type="entry name" value="FAS1 domain"/>
    <property type="match status" value="2"/>
</dbReference>
<dbReference type="PANTHER" id="PTHR10900:SF77">
    <property type="entry name" value="FI19380P1"/>
    <property type="match status" value="1"/>
</dbReference>
<dbReference type="EMBL" id="JAGTXB010000003">
    <property type="protein sequence ID" value="MBS0027546.1"/>
    <property type="molecule type" value="Genomic_DNA"/>
</dbReference>
<feature type="domain" description="FAS1" evidence="1">
    <location>
        <begin position="31"/>
        <end position="168"/>
    </location>
</feature>
<protein>
    <submittedName>
        <fullName evidence="2">Fasciclin domain-containing protein</fullName>
    </submittedName>
</protein>
<dbReference type="InterPro" id="IPR036378">
    <property type="entry name" value="FAS1_dom_sf"/>
</dbReference>
<gene>
    <name evidence="2" type="ORF">KE626_09530</name>
</gene>
<dbReference type="InterPro" id="IPR050904">
    <property type="entry name" value="Adhesion/Biosynth-related"/>
</dbReference>
<keyword evidence="3" id="KW-1185">Reference proteome</keyword>
<comment type="caution">
    <text evidence="2">The sequence shown here is derived from an EMBL/GenBank/DDBJ whole genome shotgun (WGS) entry which is preliminary data.</text>
</comment>
<evidence type="ECO:0000259" key="1">
    <source>
        <dbReference type="PROSITE" id="PS50213"/>
    </source>
</evidence>
<dbReference type="PANTHER" id="PTHR10900">
    <property type="entry name" value="PERIOSTIN-RELATED"/>
    <property type="match status" value="1"/>
</dbReference>
<dbReference type="PROSITE" id="PS51257">
    <property type="entry name" value="PROKAR_LIPOPROTEIN"/>
    <property type="match status" value="1"/>
</dbReference>
<sequence length="325" mass="35321">MKKFTYTGLLILLLSACTKDKDNIAGADEINRLTYIIDDNKFNFSSFSTALGRTGYRNMLAQEGPYTVMVPDNNAFVKAGYVANQQVLTESAVVLNSLVSYHIVNGTWELNKLPYQFNQEIAAVTGAKMFVTHWIKGADTVLTINGSPILAYNLPASNGMIQVLNTVLQPLVHQTLSDAIASDTSLTFLNVALQQAGMKSLVAGAATYTFFAPSNAAFRKAGFPSVDSINRTDAALLQELLRYHLFTGRKFIYDYILTTGATDQTEQAMLNGNNVGITLKKTGVKYTGITVKGVGNQVAANVTKENLMAGNGVLHIIDQVLKENQ</sequence>
<dbReference type="PROSITE" id="PS50213">
    <property type="entry name" value="FAS1"/>
    <property type="match status" value="2"/>
</dbReference>
<dbReference type="Pfam" id="PF02469">
    <property type="entry name" value="Fasciclin"/>
    <property type="match status" value="2"/>
</dbReference>
<organism evidence="2 3">
    <name type="scientific">Chitinophaga hostae</name>
    <dbReference type="NCBI Taxonomy" id="2831022"/>
    <lineage>
        <taxon>Bacteria</taxon>
        <taxon>Pseudomonadati</taxon>
        <taxon>Bacteroidota</taxon>
        <taxon>Chitinophagia</taxon>
        <taxon>Chitinophagales</taxon>
        <taxon>Chitinophagaceae</taxon>
        <taxon>Chitinophaga</taxon>
    </lineage>
</organism>
<evidence type="ECO:0000313" key="2">
    <source>
        <dbReference type="EMBL" id="MBS0027546.1"/>
    </source>
</evidence>